<dbReference type="Proteomes" id="UP000233343">
    <property type="component" value="Unassembled WGS sequence"/>
</dbReference>
<feature type="chain" id="PRO_5014651233" description="M6 family metalloprotease domain-containing protein" evidence="1">
    <location>
        <begin position="26"/>
        <end position="738"/>
    </location>
</feature>
<dbReference type="InterPro" id="IPR024079">
    <property type="entry name" value="MetalloPept_cat_dom_sf"/>
</dbReference>
<dbReference type="RefSeq" id="WP_066193387.1">
    <property type="nucleotide sequence ID" value="NZ_JAFDQP010000003.1"/>
</dbReference>
<organism evidence="5 6">
    <name type="scientific">Cytobacillus horneckiae</name>
    <dbReference type="NCBI Taxonomy" id="549687"/>
    <lineage>
        <taxon>Bacteria</taxon>
        <taxon>Bacillati</taxon>
        <taxon>Bacillota</taxon>
        <taxon>Bacilli</taxon>
        <taxon>Bacillales</taxon>
        <taxon>Bacillaceae</taxon>
        <taxon>Cytobacillus</taxon>
    </lineage>
</organism>
<evidence type="ECO:0000313" key="5">
    <source>
        <dbReference type="EMBL" id="PKG28532.1"/>
    </source>
</evidence>
<reference evidence="5 6" key="1">
    <citation type="journal article" date="2010" name="Int. J. Syst. Evol. Microbiol.">
        <title>Bacillus horneckiae sp. nov., isolated from a spacecraft-assembly clean room.</title>
        <authorList>
            <person name="Vaishampayan P."/>
            <person name="Probst A."/>
            <person name="Krishnamurthi S."/>
            <person name="Ghosh S."/>
            <person name="Osman S."/>
            <person name="McDowall A."/>
            <person name="Ruckmani A."/>
            <person name="Mayilraj S."/>
            <person name="Venkateswaran K."/>
        </authorList>
    </citation>
    <scope>NUCLEOTIDE SEQUENCE [LARGE SCALE GENOMIC DNA]</scope>
    <source>
        <strain evidence="6">1PO1SC</strain>
    </source>
</reference>
<feature type="domain" description="FIMAH" evidence="3">
    <location>
        <begin position="657"/>
        <end position="735"/>
    </location>
</feature>
<evidence type="ECO:0000313" key="6">
    <source>
        <dbReference type="Proteomes" id="UP000233343"/>
    </source>
</evidence>
<dbReference type="GO" id="GO:0006508">
    <property type="term" value="P:proteolysis"/>
    <property type="evidence" value="ECO:0007669"/>
    <property type="project" value="InterPro"/>
</dbReference>
<feature type="signal peptide" evidence="1">
    <location>
        <begin position="1"/>
        <end position="25"/>
    </location>
</feature>
<dbReference type="InterPro" id="IPR054470">
    <property type="entry name" value="FIMAH_dom"/>
</dbReference>
<proteinExistence type="predicted"/>
<dbReference type="InterPro" id="IPR057615">
    <property type="entry name" value="Ig_VWA7"/>
</dbReference>
<dbReference type="GO" id="GO:0008237">
    <property type="term" value="F:metallopeptidase activity"/>
    <property type="evidence" value="ECO:0007669"/>
    <property type="project" value="InterPro"/>
</dbReference>
<feature type="domain" description="Peptidase M6-like" evidence="2">
    <location>
        <begin position="272"/>
        <end position="329"/>
    </location>
</feature>
<evidence type="ECO:0000256" key="1">
    <source>
        <dbReference type="SAM" id="SignalP"/>
    </source>
</evidence>
<dbReference type="Pfam" id="PF22888">
    <property type="entry name" value="FIMAH"/>
    <property type="match status" value="1"/>
</dbReference>
<protein>
    <recommendedName>
        <fullName evidence="7">M6 family metalloprotease domain-containing protein</fullName>
    </recommendedName>
</protein>
<dbReference type="Pfam" id="PF23619">
    <property type="entry name" value="Ig_VWA7"/>
    <property type="match status" value="1"/>
</dbReference>
<dbReference type="InterPro" id="IPR013783">
    <property type="entry name" value="Ig-like_fold"/>
</dbReference>
<name>A0A2N0ZG81_9BACI</name>
<evidence type="ECO:0000259" key="3">
    <source>
        <dbReference type="Pfam" id="PF22888"/>
    </source>
</evidence>
<dbReference type="InterPro" id="IPR008757">
    <property type="entry name" value="Peptidase_M6-like_domain"/>
</dbReference>
<comment type="caution">
    <text evidence="5">The sequence shown here is derived from an EMBL/GenBank/DDBJ whole genome shotgun (WGS) entry which is preliminary data.</text>
</comment>
<sequence length="738" mass="82767">MKLFKMLTGTLLGILLLFSSATAFATQPGLSDFPEPIDKESWVLPRDQTWEDFNQLPGTSWEDVEVEPERRLRGALVLVDFPDLPFQVLNDAGTDPAGNPQIGNVPEEELVDFWLDYLNTPQELNNYRTISDFWRENSYGKWEVELDGYGVYRMDHNEFQYGLNEFNQQSFLPEGYSPKSLRPEAVAKAQADLDASGEEYDFIFILHSGYAETGVWQEFGEMMFMNPDEIPAEFGPPAQYGLDKNWVITRYVPWTSWFAAKSIWSSASGTTSIQGSSNGMATYAHEFGHLMGLRDNYNNPQANPPIRTYAGSWELMSSGSFNGPGGGHTRWMIPATQGGSVPPHHMLRNKIKQGFLEEDQYINVQRDDLEETGPLFADILTRSVPTGEAFGRDGIYGINIEMVDHTPINYIDDDWRADMHRGEKWYNNYTVEVVDRVGYDSFTHDDGVLLAKTRNTEEAPNIWVVDSHPEDIDVVDYTRPDGTEVKYSKGSLEQLVDSTFKAGTAEGIVNEYIDEHNRLHFYILDKLVAEDGALSYRVAVRHLDGAGPYERGVAVGSGSTEHAVPGKIATYSYNVTNTGEESDIFRLNAFTEAGWEVKLLNNLVEVAAGETVEVPVYVEIPEGEQALTNLTFTAASETDSEQTAAEDYTLLNIVNASGLNSLVSYFNDEGEFTDSSAVRAFEMHLTAVERFEKQGENEKVRKHLEGFKALISKSETDGKISERAGDALLHYTTFLLEN</sequence>
<feature type="domain" description="VWA7 Ig-like" evidence="4">
    <location>
        <begin position="555"/>
        <end position="654"/>
    </location>
</feature>
<dbReference type="Gene3D" id="2.60.40.10">
    <property type="entry name" value="Immunoglobulins"/>
    <property type="match status" value="1"/>
</dbReference>
<dbReference type="Pfam" id="PF05547">
    <property type="entry name" value="Peptidase_M6"/>
    <property type="match status" value="1"/>
</dbReference>
<evidence type="ECO:0008006" key="7">
    <source>
        <dbReference type="Google" id="ProtNLM"/>
    </source>
</evidence>
<dbReference type="AlphaFoldDB" id="A0A2N0ZG81"/>
<dbReference type="Gene3D" id="3.40.390.10">
    <property type="entry name" value="Collagenase (Catalytic Domain)"/>
    <property type="match status" value="1"/>
</dbReference>
<keyword evidence="6" id="KW-1185">Reference proteome</keyword>
<gene>
    <name evidence="5" type="ORF">CWS20_13250</name>
</gene>
<dbReference type="NCBIfam" id="TIGR03296">
    <property type="entry name" value="M6dom_TIGR03296"/>
    <property type="match status" value="1"/>
</dbReference>
<dbReference type="SUPFAM" id="SSF55486">
    <property type="entry name" value="Metalloproteases ('zincins'), catalytic domain"/>
    <property type="match status" value="1"/>
</dbReference>
<accession>A0A2N0ZG81</accession>
<evidence type="ECO:0000259" key="2">
    <source>
        <dbReference type="Pfam" id="PF05547"/>
    </source>
</evidence>
<dbReference type="EMBL" id="PISD01000028">
    <property type="protein sequence ID" value="PKG28532.1"/>
    <property type="molecule type" value="Genomic_DNA"/>
</dbReference>
<evidence type="ECO:0000259" key="4">
    <source>
        <dbReference type="Pfam" id="PF23619"/>
    </source>
</evidence>
<keyword evidence="1" id="KW-0732">Signal</keyword>